<dbReference type="Pfam" id="PF00185">
    <property type="entry name" value="OTCace"/>
    <property type="match status" value="1"/>
</dbReference>
<dbReference type="EMBL" id="JAUEPH010000004">
    <property type="protein sequence ID" value="MDN3204476.1"/>
    <property type="molecule type" value="Genomic_DNA"/>
</dbReference>
<dbReference type="RefSeq" id="WP_290000052.1">
    <property type="nucleotide sequence ID" value="NZ_JAUEPH010000004.1"/>
</dbReference>
<feature type="binding site" evidence="2">
    <location>
        <position position="183"/>
    </location>
    <ligand>
        <name>N(2)-succinyl-L-ornithine</name>
        <dbReference type="ChEBI" id="CHEBI:58514"/>
    </ligand>
</feature>
<feature type="binding site" evidence="2">
    <location>
        <position position="81"/>
    </location>
    <ligand>
        <name>carbamoyl phosphate</name>
        <dbReference type="ChEBI" id="CHEBI:58228"/>
        <note>ligand shared between two neighboring subunits</note>
    </ligand>
</feature>
<dbReference type="PRINTS" id="PR00101">
    <property type="entry name" value="ATCASE"/>
</dbReference>
<keyword evidence="1 2" id="KW-0808">Transferase</keyword>
<keyword evidence="6" id="KW-1185">Reference proteome</keyword>
<feature type="domain" description="Aspartate/ornithine carbamoyltransferase carbamoyl-P binding" evidence="4">
    <location>
        <begin position="24"/>
        <end position="166"/>
    </location>
</feature>
<dbReference type="Proteomes" id="UP001171916">
    <property type="component" value="Unassembled WGS sequence"/>
</dbReference>
<feature type="binding site" evidence="2">
    <location>
        <position position="243"/>
    </location>
    <ligand>
        <name>N(2)-succinyl-L-ornithine</name>
        <dbReference type="ChEBI" id="CHEBI:58514"/>
    </ligand>
</feature>
<dbReference type="InterPro" id="IPR043696">
    <property type="entry name" value="ArgF'-like"/>
</dbReference>
<comment type="subunit">
    <text evidence="2">Homotrimer.</text>
</comment>
<feature type="binding site" description="in other chain" evidence="2">
    <location>
        <position position="307"/>
    </location>
    <ligand>
        <name>carbamoyl phosphate</name>
        <dbReference type="ChEBI" id="CHEBI:58228"/>
        <note>ligand shared between two neighboring subunits</note>
    </ligand>
</feature>
<proteinExistence type="inferred from homology"/>
<sequence length="326" mass="36543">MNNPASAFHFTEFPGFEIAQKLIESGIFYKNSPRYDLHKGRGKRLGCIFLNPSLRTRISTQIAAENLGMESIVLNMDKEAWALEMEDGTLMNGNTVEHIKDAGGVLGSYFDFLAIRSFPTLSDKEADMNDKVLNKFIAATGKPIISLESALRHPLQSLADQITIQQHLPQGRKPKVVLTWAPHIKSLPHAVANSFAEWTLGMKHDLTITHPEGYELDEKFTEGASIEYDQSKALEDADFVYVKNWSSFRNYGKTPPVRDNWMLKESSLSQAKNAKVMHCLPVRRNLVLSDEILDGPRSLVQEQAANRVFSAQAVLSHMLDLTTGQK</sequence>
<feature type="binding site" description="in other chain" evidence="2">
    <location>
        <begin position="53"/>
        <end position="56"/>
    </location>
    <ligand>
        <name>carbamoyl phosphate</name>
        <dbReference type="ChEBI" id="CHEBI:58228"/>
        <note>ligand shared between two neighboring subunits</note>
    </ligand>
</feature>
<dbReference type="PANTHER" id="PTHR45753:SF3">
    <property type="entry name" value="ORNITHINE TRANSCARBAMYLASE, MITOCHONDRIAL"/>
    <property type="match status" value="1"/>
</dbReference>
<evidence type="ECO:0000259" key="4">
    <source>
        <dbReference type="Pfam" id="PF02729"/>
    </source>
</evidence>
<reference evidence="5" key="1">
    <citation type="submission" date="2023-06" db="EMBL/GenBank/DDBJ databases">
        <title>Robiginitalea aurantiacus sp. nov. and Algoriphagus sediminis sp. nov., isolated from coastal sediment.</title>
        <authorList>
            <person name="Zhou Z.Y."/>
            <person name="An J."/>
            <person name="Jia Y.W."/>
            <person name="Du Z.J."/>
        </authorList>
    </citation>
    <scope>NUCLEOTIDE SEQUENCE</scope>
    <source>
        <strain evidence="5">C2-7</strain>
    </source>
</reference>
<dbReference type="PANTHER" id="PTHR45753">
    <property type="entry name" value="ORNITHINE CARBAMOYLTRANSFERASE, MITOCHONDRIAL"/>
    <property type="match status" value="1"/>
</dbReference>
<feature type="domain" description="Aspartate/ornithine carbamoyltransferase Asp/Orn-binding" evidence="3">
    <location>
        <begin position="191"/>
        <end position="317"/>
    </location>
</feature>
<comment type="catalytic activity">
    <reaction evidence="2">
        <text>N(2)-succinyl-L-ornithine + carbamoyl phosphate = N(2)-succinyl-L-citrulline + phosphate + H(+)</text>
        <dbReference type="Rhea" id="RHEA:25884"/>
        <dbReference type="ChEBI" id="CHEBI:15378"/>
        <dbReference type="ChEBI" id="CHEBI:43474"/>
        <dbReference type="ChEBI" id="CHEBI:58228"/>
        <dbReference type="ChEBI" id="CHEBI:58514"/>
        <dbReference type="ChEBI" id="CHEBI:58862"/>
        <dbReference type="EC" id="2.1.3.11"/>
    </reaction>
</comment>
<feature type="binding site" evidence="2">
    <location>
        <position position="283"/>
    </location>
    <ligand>
        <name>N(2)-succinyl-L-ornithine</name>
        <dbReference type="ChEBI" id="CHEBI:58514"/>
    </ligand>
</feature>
<dbReference type="Pfam" id="PF02729">
    <property type="entry name" value="OTCace_N"/>
    <property type="match status" value="1"/>
</dbReference>
<feature type="binding site" description="in other chain" evidence="2">
    <location>
        <begin position="153"/>
        <end position="156"/>
    </location>
    <ligand>
        <name>carbamoyl phosphate</name>
        <dbReference type="ChEBI" id="CHEBI:58228"/>
        <note>ligand shared between two neighboring subunits</note>
    </ligand>
</feature>
<evidence type="ECO:0000256" key="2">
    <source>
        <dbReference type="HAMAP-Rule" id="MF_02235"/>
    </source>
</evidence>
<dbReference type="Gene3D" id="3.40.50.1370">
    <property type="entry name" value="Aspartate/ornithine carbamoyltransferase"/>
    <property type="match status" value="2"/>
</dbReference>
<dbReference type="EC" id="2.1.3.11" evidence="2"/>
<gene>
    <name evidence="2" type="primary">argF'</name>
    <name evidence="5" type="ORF">QVH07_09960</name>
</gene>
<dbReference type="InterPro" id="IPR006130">
    <property type="entry name" value="Asp/Orn_carbamoylTrfase"/>
</dbReference>
<dbReference type="InterPro" id="IPR006132">
    <property type="entry name" value="Asp/Orn_carbamoyltranf_P-bd"/>
</dbReference>
<dbReference type="InterPro" id="IPR036901">
    <property type="entry name" value="Asp/Orn_carbamoylTrfase_sf"/>
</dbReference>
<comment type="function">
    <text evidence="2">Catalyzes the transfer of the carbamoyl group from carbamoyl phosphate to the delta-amino group of N(2)-succinyl-L-ornithine to produce N(2)-succinyl-L-citrulline. Is essential for arginine biosynthesis.</text>
</comment>
<comment type="caution">
    <text evidence="5">The sequence shown here is derived from an EMBL/GenBank/DDBJ whole genome shotgun (WGS) entry which is preliminary data.</text>
</comment>
<comment type="similarity">
    <text evidence="2">Belongs to the aspartate/ornithine carbamoyltransferase superfamily. SOTCase family.</text>
</comment>
<protein>
    <recommendedName>
        <fullName evidence="2">N-succinylornithine carbamoyltransferase</fullName>
        <ecNumber evidence="2">2.1.3.11</ecNumber>
    </recommendedName>
    <alternativeName>
        <fullName evidence="2">N-succinyl-L-ornithine transcarbamylase</fullName>
        <shortName evidence="2">SOTCase</shortName>
    </alternativeName>
</protein>
<feature type="binding site" description="in other chain" evidence="2">
    <location>
        <begin position="279"/>
        <end position="280"/>
    </location>
    <ligand>
        <name>carbamoyl phosphate</name>
        <dbReference type="ChEBI" id="CHEBI:58228"/>
        <note>ligand shared between two neighboring subunits</note>
    </ligand>
</feature>
<keyword evidence="2" id="KW-0028">Amino-acid biosynthesis</keyword>
<dbReference type="PRINTS" id="PR00100">
    <property type="entry name" value="AOTCASE"/>
</dbReference>
<dbReference type="InterPro" id="IPR006131">
    <property type="entry name" value="Asp_carbamoyltransf_Asp/Orn-bd"/>
</dbReference>
<keyword evidence="2" id="KW-0055">Arginine biosynthesis</keyword>
<comment type="pathway">
    <text evidence="2">Amino-acid biosynthesis; L-arginine biosynthesis.</text>
</comment>
<organism evidence="5 6">
    <name type="scientific">Algoriphagus sediminis</name>
    <dbReference type="NCBI Taxonomy" id="3057113"/>
    <lineage>
        <taxon>Bacteria</taxon>
        <taxon>Pseudomonadati</taxon>
        <taxon>Bacteroidota</taxon>
        <taxon>Cytophagia</taxon>
        <taxon>Cytophagales</taxon>
        <taxon>Cyclobacteriaceae</taxon>
        <taxon>Algoriphagus</taxon>
    </lineage>
</organism>
<name>A0ABT7YDE6_9BACT</name>
<evidence type="ECO:0000259" key="3">
    <source>
        <dbReference type="Pfam" id="PF00185"/>
    </source>
</evidence>
<feature type="binding site" evidence="2">
    <location>
        <position position="148"/>
    </location>
    <ligand>
        <name>N(2)-succinyl-L-ornithine</name>
        <dbReference type="ChEBI" id="CHEBI:58514"/>
    </ligand>
</feature>
<feature type="binding site" description="in other chain" evidence="2">
    <location>
        <position position="116"/>
    </location>
    <ligand>
        <name>carbamoyl phosphate</name>
        <dbReference type="ChEBI" id="CHEBI:58228"/>
        <note>ligand shared between two neighboring subunits</note>
    </ligand>
</feature>
<evidence type="ECO:0000256" key="1">
    <source>
        <dbReference type="ARBA" id="ARBA00022679"/>
    </source>
</evidence>
<accession>A0ABT7YDE6</accession>
<evidence type="ECO:0000313" key="6">
    <source>
        <dbReference type="Proteomes" id="UP001171916"/>
    </source>
</evidence>
<dbReference type="SUPFAM" id="SSF53671">
    <property type="entry name" value="Aspartate/ornithine carbamoyltransferase"/>
    <property type="match status" value="1"/>
</dbReference>
<dbReference type="HAMAP" id="MF_02235">
    <property type="entry name" value="SOTCase"/>
    <property type="match status" value="1"/>
</dbReference>
<evidence type="ECO:0000313" key="5">
    <source>
        <dbReference type="EMBL" id="MDN3204476.1"/>
    </source>
</evidence>